<organism evidence="2 3">
    <name type="scientific">Armillaria luteobubalina</name>
    <dbReference type="NCBI Taxonomy" id="153913"/>
    <lineage>
        <taxon>Eukaryota</taxon>
        <taxon>Fungi</taxon>
        <taxon>Dikarya</taxon>
        <taxon>Basidiomycota</taxon>
        <taxon>Agaricomycotina</taxon>
        <taxon>Agaricomycetes</taxon>
        <taxon>Agaricomycetidae</taxon>
        <taxon>Agaricales</taxon>
        <taxon>Marasmiineae</taxon>
        <taxon>Physalacriaceae</taxon>
        <taxon>Armillaria</taxon>
    </lineage>
</organism>
<name>A0AA39P991_9AGAR</name>
<feature type="region of interest" description="Disordered" evidence="1">
    <location>
        <begin position="290"/>
        <end position="309"/>
    </location>
</feature>
<dbReference type="EMBL" id="JAUEPU010000084">
    <property type="protein sequence ID" value="KAK0479941.1"/>
    <property type="molecule type" value="Genomic_DNA"/>
</dbReference>
<proteinExistence type="predicted"/>
<comment type="caution">
    <text evidence="2">The sequence shown here is derived from an EMBL/GenBank/DDBJ whole genome shotgun (WGS) entry which is preliminary data.</text>
</comment>
<evidence type="ECO:0000256" key="1">
    <source>
        <dbReference type="SAM" id="MobiDB-lite"/>
    </source>
</evidence>
<dbReference type="AlphaFoldDB" id="A0AA39P991"/>
<feature type="compositionally biased region" description="Basic and acidic residues" evidence="1">
    <location>
        <begin position="293"/>
        <end position="309"/>
    </location>
</feature>
<sequence>MAGSRTMRSMADPHLQSIPDSYFTQSIGPNILLPSFASNQSLFIMMMESIDGMVDIESPYKDNDNCLPALKFLHMLITLDEFDNPLTLHEQASALMMFFRLLNCTSSHPPFLETDWCTPQLATKFIQITLRRLDSKTYTWWYPNKDTFEQATYLLQHTSFTNEMLASFVSNLFEEFSTRTNHRYTLWTFLHLIITELGSDYKLVCVLHQSLEYLHEPNKLFTSCCVLIHCNDTRTLRHLALLHPKHGSWPGCIQRLEEDYGGRGAWIIAEFKAFIQAGCVGAFGEDYMAPQEENDRPVPEQDPRSTVRDKVQRFITGKFSHRGIESSSNENRV</sequence>
<dbReference type="Proteomes" id="UP001175228">
    <property type="component" value="Unassembled WGS sequence"/>
</dbReference>
<protein>
    <submittedName>
        <fullName evidence="2">Uncharacterized protein</fullName>
    </submittedName>
</protein>
<accession>A0AA39P991</accession>
<evidence type="ECO:0000313" key="2">
    <source>
        <dbReference type="EMBL" id="KAK0479941.1"/>
    </source>
</evidence>
<reference evidence="2" key="1">
    <citation type="submission" date="2023-06" db="EMBL/GenBank/DDBJ databases">
        <authorList>
            <consortium name="Lawrence Berkeley National Laboratory"/>
            <person name="Ahrendt S."/>
            <person name="Sahu N."/>
            <person name="Indic B."/>
            <person name="Wong-Bajracharya J."/>
            <person name="Merenyi Z."/>
            <person name="Ke H.-M."/>
            <person name="Monk M."/>
            <person name="Kocsube S."/>
            <person name="Drula E."/>
            <person name="Lipzen A."/>
            <person name="Balint B."/>
            <person name="Henrissat B."/>
            <person name="Andreopoulos B."/>
            <person name="Martin F.M."/>
            <person name="Harder C.B."/>
            <person name="Rigling D."/>
            <person name="Ford K.L."/>
            <person name="Foster G.D."/>
            <person name="Pangilinan J."/>
            <person name="Papanicolaou A."/>
            <person name="Barry K."/>
            <person name="LaButti K."/>
            <person name="Viragh M."/>
            <person name="Koriabine M."/>
            <person name="Yan M."/>
            <person name="Riley R."/>
            <person name="Champramary S."/>
            <person name="Plett K.L."/>
            <person name="Tsai I.J."/>
            <person name="Slot J."/>
            <person name="Sipos G."/>
            <person name="Plett J."/>
            <person name="Nagy L.G."/>
            <person name="Grigoriev I.V."/>
        </authorList>
    </citation>
    <scope>NUCLEOTIDE SEQUENCE</scope>
    <source>
        <strain evidence="2">HWK02</strain>
    </source>
</reference>
<keyword evidence="3" id="KW-1185">Reference proteome</keyword>
<evidence type="ECO:0000313" key="3">
    <source>
        <dbReference type="Proteomes" id="UP001175228"/>
    </source>
</evidence>
<gene>
    <name evidence="2" type="ORF">EDD18DRAFT_1363952</name>
</gene>